<dbReference type="Pfam" id="PF01915">
    <property type="entry name" value="Glyco_hydro_3_C"/>
    <property type="match status" value="1"/>
</dbReference>
<evidence type="ECO:0000256" key="3">
    <source>
        <dbReference type="ARBA" id="ARBA00023277"/>
    </source>
</evidence>
<dbReference type="SUPFAM" id="SSF52279">
    <property type="entry name" value="Beta-D-glucan exohydrolase, C-terminal domain"/>
    <property type="match status" value="1"/>
</dbReference>
<dbReference type="InterPro" id="IPR050288">
    <property type="entry name" value="Cellulose_deg_GH3"/>
</dbReference>
<dbReference type="PANTHER" id="PTHR42715">
    <property type="entry name" value="BETA-GLUCOSIDASE"/>
    <property type="match status" value="1"/>
</dbReference>
<dbReference type="Proteomes" id="UP000031278">
    <property type="component" value="Unassembled WGS sequence"/>
</dbReference>
<dbReference type="FunFam" id="2.60.40.10:FF:000495">
    <property type="entry name" value="Periplasmic beta-glucosidase"/>
    <property type="match status" value="1"/>
</dbReference>
<dbReference type="PANTHER" id="PTHR42715:SF10">
    <property type="entry name" value="BETA-GLUCOSIDASE"/>
    <property type="match status" value="1"/>
</dbReference>
<dbReference type="InterPro" id="IPR002772">
    <property type="entry name" value="Glyco_hydro_3_C"/>
</dbReference>
<dbReference type="InterPro" id="IPR036962">
    <property type="entry name" value="Glyco_hydro_3_N_sf"/>
</dbReference>
<evidence type="ECO:0000259" key="9">
    <source>
        <dbReference type="SMART" id="SM01217"/>
    </source>
</evidence>
<dbReference type="Gene3D" id="2.60.40.10">
    <property type="entry name" value="Immunoglobulins"/>
    <property type="match status" value="1"/>
</dbReference>
<gene>
    <name evidence="10" type="ORF">RJ45_00965</name>
</gene>
<evidence type="ECO:0000256" key="8">
    <source>
        <dbReference type="RuleBase" id="RU361161"/>
    </source>
</evidence>
<keyword evidence="4 8" id="KW-0326">Glycosidase</keyword>
<feature type="domain" description="Fibronectin type III-like" evidence="9">
    <location>
        <begin position="585"/>
        <end position="655"/>
    </location>
</feature>
<evidence type="ECO:0000313" key="11">
    <source>
        <dbReference type="Proteomes" id="UP000031278"/>
    </source>
</evidence>
<dbReference type="InterPro" id="IPR019800">
    <property type="entry name" value="Glyco_hydro_3_AS"/>
</dbReference>
<keyword evidence="3" id="KW-0119">Carbohydrate metabolism</keyword>
<dbReference type="Pfam" id="PF00933">
    <property type="entry name" value="Glyco_hydro_3"/>
    <property type="match status" value="1"/>
</dbReference>
<reference evidence="10 11" key="1">
    <citation type="submission" date="2014-12" db="EMBL/GenBank/DDBJ databases">
        <title>Genome sequencing of Photobacterium gaetbulicola AD005a.</title>
        <authorList>
            <person name="Adrian T.G.S."/>
            <person name="Chan K.G."/>
        </authorList>
    </citation>
    <scope>NUCLEOTIDE SEQUENCE [LARGE SCALE GENOMIC DNA]</scope>
    <source>
        <strain evidence="10 11">AD005a</strain>
    </source>
</reference>
<protein>
    <recommendedName>
        <fullName evidence="7">Beta-D-glucoside glucohydrolase</fullName>
    </recommendedName>
    <alternativeName>
        <fullName evidence="5">Cellobiase</fullName>
    </alternativeName>
    <alternativeName>
        <fullName evidence="6">Gentiobiase</fullName>
    </alternativeName>
</protein>
<dbReference type="InterPro" id="IPR013783">
    <property type="entry name" value="Ig-like_fold"/>
</dbReference>
<comment type="similarity">
    <text evidence="1 8">Belongs to the glycosyl hydrolase 3 family.</text>
</comment>
<dbReference type="AlphaFoldDB" id="A0A0B9H3H8"/>
<keyword evidence="2 8" id="KW-0378">Hydrolase</keyword>
<proteinExistence type="inferred from homology"/>
<dbReference type="RefSeq" id="WP_039456633.1">
    <property type="nucleotide sequence ID" value="NZ_JWLZ01000004.1"/>
</dbReference>
<evidence type="ECO:0000313" key="10">
    <source>
        <dbReference type="EMBL" id="KHT65471.1"/>
    </source>
</evidence>
<dbReference type="Gene3D" id="3.20.20.300">
    <property type="entry name" value="Glycoside hydrolase, family 3, N-terminal domain"/>
    <property type="match status" value="1"/>
</dbReference>
<dbReference type="SMART" id="SM01217">
    <property type="entry name" value="Fn3_like"/>
    <property type="match status" value="1"/>
</dbReference>
<evidence type="ECO:0000256" key="2">
    <source>
        <dbReference type="ARBA" id="ARBA00022801"/>
    </source>
</evidence>
<name>A0A0B9H3H8_9GAMM</name>
<dbReference type="InterPro" id="IPR026891">
    <property type="entry name" value="Fn3-like"/>
</dbReference>
<comment type="caution">
    <text evidence="10">The sequence shown here is derived from an EMBL/GenBank/DDBJ whole genome shotgun (WGS) entry which is preliminary data.</text>
</comment>
<evidence type="ECO:0000256" key="4">
    <source>
        <dbReference type="ARBA" id="ARBA00023295"/>
    </source>
</evidence>
<evidence type="ECO:0000256" key="7">
    <source>
        <dbReference type="ARBA" id="ARBA00032594"/>
    </source>
</evidence>
<accession>A0A0B9H3H8</accession>
<dbReference type="EMBL" id="JWLZ01000004">
    <property type="protein sequence ID" value="KHT65471.1"/>
    <property type="molecule type" value="Genomic_DNA"/>
</dbReference>
<dbReference type="Gene3D" id="3.40.50.1700">
    <property type="entry name" value="Glycoside hydrolase family 3 C-terminal domain"/>
    <property type="match status" value="1"/>
</dbReference>
<dbReference type="GO" id="GO:0008422">
    <property type="term" value="F:beta-glucosidase activity"/>
    <property type="evidence" value="ECO:0007669"/>
    <property type="project" value="UniProtKB-ARBA"/>
</dbReference>
<dbReference type="InterPro" id="IPR001764">
    <property type="entry name" value="Glyco_hydro_3_N"/>
</dbReference>
<dbReference type="InterPro" id="IPR017853">
    <property type="entry name" value="GH"/>
</dbReference>
<evidence type="ECO:0000256" key="5">
    <source>
        <dbReference type="ARBA" id="ARBA00031448"/>
    </source>
</evidence>
<sequence length="764" mass="84242">MHQQIEKWLIELTVSEKCALLSGSGFWHSQGIERLGIPKIMLTDGPHGLRKQGDKEDHLGQNESVPATCFPSEAGLAASWSRDLAYLQGRSIGVECRAEDVAVILGPGLNIKRSPLCGRNFEYMSEDPYLSSHLGAAYIEGAQSVGVGTSPKHFACNNQETKRLTIDAKVDKRTLHEIYLSSFETAVKEANPFTVMCAYNQVNGEYGAENQYLLNDILRRQWQWDGVVVTDWGATNDRVKGLLASMDLEMPSSNGVNDAKVEAALQSDPELCEALDNSVRRLLKLVLRTTQNLPEVEGFDAARHHQLARKIALESMVLLKNDEAILPLDAGRESVALFGAFAEQPRYQGGGSSHTNPTYVSRLVDVMAERCPDLRYEVGFGIYDDELNADNLAQAVALAKVKDKVVICAGLPERYETEGIDRTHLNLPAAQLKFIEEMAKVNPNIAVVLNNGAPVEMPFVGQVKGILEAYLPGQAGAEAIADILLGDVSPSGKLAETFPLRLEHNPSYEYFPGEGYQVSYNEGVFVGYRFYQTKQLPILFPFGHGLTYSRFAYSNIQVSDTKITDQQSLTVTLDITNTGSVAAKEVVQLYISDSQSEVSRPDIELKGFDKVSLGAGETQSVSFTLDKRSFAFYDAALDDWRVQSGEFVVKVGASSQDIRLQACVEVNSTVALPFVVHSNSTFGELRSHPATKEYATELLEYFIEHSGIDFNLGDNDENFAETVISFFPIKNMVLFCKEAFSEAQLAVALDKLTLMVANYNNLEK</sequence>
<dbReference type="PROSITE" id="PS00775">
    <property type="entry name" value="GLYCOSYL_HYDROL_F3"/>
    <property type="match status" value="1"/>
</dbReference>
<dbReference type="PRINTS" id="PR00133">
    <property type="entry name" value="GLHYDRLASE3"/>
</dbReference>
<dbReference type="SUPFAM" id="SSF51445">
    <property type="entry name" value="(Trans)glycosidases"/>
    <property type="match status" value="1"/>
</dbReference>
<evidence type="ECO:0000256" key="6">
    <source>
        <dbReference type="ARBA" id="ARBA00032194"/>
    </source>
</evidence>
<dbReference type="GO" id="GO:0005975">
    <property type="term" value="P:carbohydrate metabolic process"/>
    <property type="evidence" value="ECO:0007669"/>
    <property type="project" value="InterPro"/>
</dbReference>
<evidence type="ECO:0000256" key="1">
    <source>
        <dbReference type="ARBA" id="ARBA00005336"/>
    </source>
</evidence>
<dbReference type="InterPro" id="IPR036881">
    <property type="entry name" value="Glyco_hydro_3_C_sf"/>
</dbReference>
<organism evidence="10 11">
    <name type="scientific">Photobacterium gaetbulicola</name>
    <dbReference type="NCBI Taxonomy" id="1295392"/>
    <lineage>
        <taxon>Bacteria</taxon>
        <taxon>Pseudomonadati</taxon>
        <taxon>Pseudomonadota</taxon>
        <taxon>Gammaproteobacteria</taxon>
        <taxon>Vibrionales</taxon>
        <taxon>Vibrionaceae</taxon>
        <taxon>Photobacterium</taxon>
    </lineage>
</organism>
<dbReference type="Pfam" id="PF14310">
    <property type="entry name" value="Fn3-like"/>
    <property type="match status" value="1"/>
</dbReference>